<reference evidence="1" key="1">
    <citation type="journal article" date="2015" name="Nature">
        <title>Complex archaea that bridge the gap between prokaryotes and eukaryotes.</title>
        <authorList>
            <person name="Spang A."/>
            <person name="Saw J.H."/>
            <person name="Jorgensen S.L."/>
            <person name="Zaremba-Niedzwiedzka K."/>
            <person name="Martijn J."/>
            <person name="Lind A.E."/>
            <person name="van Eijk R."/>
            <person name="Schleper C."/>
            <person name="Guy L."/>
            <person name="Ettema T.J."/>
        </authorList>
    </citation>
    <scope>NUCLEOTIDE SEQUENCE</scope>
</reference>
<dbReference type="AlphaFoldDB" id="A0A0F9AJB6"/>
<gene>
    <name evidence="1" type="ORF">LCGC14_2563360</name>
</gene>
<organism evidence="1">
    <name type="scientific">marine sediment metagenome</name>
    <dbReference type="NCBI Taxonomy" id="412755"/>
    <lineage>
        <taxon>unclassified sequences</taxon>
        <taxon>metagenomes</taxon>
        <taxon>ecological metagenomes</taxon>
    </lineage>
</organism>
<evidence type="ECO:0000313" key="1">
    <source>
        <dbReference type="EMBL" id="KKL09689.1"/>
    </source>
</evidence>
<proteinExistence type="predicted"/>
<protein>
    <submittedName>
        <fullName evidence="1">Uncharacterized protein</fullName>
    </submittedName>
</protein>
<comment type="caution">
    <text evidence="1">The sequence shown here is derived from an EMBL/GenBank/DDBJ whole genome shotgun (WGS) entry which is preliminary data.</text>
</comment>
<sequence>VYDRQWKAPPSAKLALEVKTEKPNRLVIGIDKYAADVQLTGNNQWQSIVLSPGDFRNATGDGLPDWEGIKEFRLSGREALVATVDGENKVVQLGGDWKGAKPVFRLLRWIEQ</sequence>
<feature type="non-terminal residue" evidence="1">
    <location>
        <position position="1"/>
    </location>
</feature>
<accession>A0A0F9AJB6</accession>
<dbReference type="EMBL" id="LAZR01042369">
    <property type="protein sequence ID" value="KKL09689.1"/>
    <property type="molecule type" value="Genomic_DNA"/>
</dbReference>
<name>A0A0F9AJB6_9ZZZZ</name>